<evidence type="ECO:0000256" key="1">
    <source>
        <dbReference type="SAM" id="MobiDB-lite"/>
    </source>
</evidence>
<dbReference type="Proteomes" id="UP001151760">
    <property type="component" value="Unassembled WGS sequence"/>
</dbReference>
<reference evidence="2" key="1">
    <citation type="journal article" date="2022" name="Int. J. Mol. Sci.">
        <title>Draft Genome of Tanacetum Coccineum: Genomic Comparison of Closely Related Tanacetum-Family Plants.</title>
        <authorList>
            <person name="Yamashiro T."/>
            <person name="Shiraishi A."/>
            <person name="Nakayama K."/>
            <person name="Satake H."/>
        </authorList>
    </citation>
    <scope>NUCLEOTIDE SEQUENCE</scope>
</reference>
<protein>
    <submittedName>
        <fullName evidence="2">Uncharacterized protein</fullName>
    </submittedName>
</protein>
<gene>
    <name evidence="2" type="ORF">Tco_0770048</name>
</gene>
<sequence length="108" mass="12479">MLCRPKSFYDEKHRYHRLPTRFLKENLIATLMLPIENLTPRKDMFGLDATKAKAETLALKPCRFGTVFHPQYLLSMLVTRIIPTKKVRCNDSTGAKGSKPRSNDIEEK</sequence>
<accession>A0ABQ4ZE23</accession>
<organism evidence="2 3">
    <name type="scientific">Tanacetum coccineum</name>
    <dbReference type="NCBI Taxonomy" id="301880"/>
    <lineage>
        <taxon>Eukaryota</taxon>
        <taxon>Viridiplantae</taxon>
        <taxon>Streptophyta</taxon>
        <taxon>Embryophyta</taxon>
        <taxon>Tracheophyta</taxon>
        <taxon>Spermatophyta</taxon>
        <taxon>Magnoliopsida</taxon>
        <taxon>eudicotyledons</taxon>
        <taxon>Gunneridae</taxon>
        <taxon>Pentapetalae</taxon>
        <taxon>asterids</taxon>
        <taxon>campanulids</taxon>
        <taxon>Asterales</taxon>
        <taxon>Asteraceae</taxon>
        <taxon>Asteroideae</taxon>
        <taxon>Anthemideae</taxon>
        <taxon>Anthemidinae</taxon>
        <taxon>Tanacetum</taxon>
    </lineage>
</organism>
<feature type="region of interest" description="Disordered" evidence="1">
    <location>
        <begin position="89"/>
        <end position="108"/>
    </location>
</feature>
<keyword evidence="3" id="KW-1185">Reference proteome</keyword>
<evidence type="ECO:0000313" key="2">
    <source>
        <dbReference type="EMBL" id="GJS87412.1"/>
    </source>
</evidence>
<proteinExistence type="predicted"/>
<dbReference type="EMBL" id="BQNB010011196">
    <property type="protein sequence ID" value="GJS87412.1"/>
    <property type="molecule type" value="Genomic_DNA"/>
</dbReference>
<reference evidence="2" key="2">
    <citation type="submission" date="2022-01" db="EMBL/GenBank/DDBJ databases">
        <authorList>
            <person name="Yamashiro T."/>
            <person name="Shiraishi A."/>
            <person name="Satake H."/>
            <person name="Nakayama K."/>
        </authorList>
    </citation>
    <scope>NUCLEOTIDE SEQUENCE</scope>
</reference>
<name>A0ABQ4ZE23_9ASTR</name>
<comment type="caution">
    <text evidence="2">The sequence shown here is derived from an EMBL/GenBank/DDBJ whole genome shotgun (WGS) entry which is preliminary data.</text>
</comment>
<evidence type="ECO:0000313" key="3">
    <source>
        <dbReference type="Proteomes" id="UP001151760"/>
    </source>
</evidence>